<dbReference type="Gene3D" id="3.40.50.300">
    <property type="entry name" value="P-loop containing nucleotide triphosphate hydrolases"/>
    <property type="match status" value="1"/>
</dbReference>
<name>A0A8S5R3U0_9CAUD</name>
<accession>A0A8S5R3U0</accession>
<feature type="coiled-coil region" evidence="1">
    <location>
        <begin position="271"/>
        <end position="351"/>
    </location>
</feature>
<dbReference type="EMBL" id="BK015810">
    <property type="protein sequence ID" value="DAE26135.1"/>
    <property type="molecule type" value="Genomic_DNA"/>
</dbReference>
<dbReference type="PANTHER" id="PTHR32114:SF2">
    <property type="entry name" value="ABC TRANSPORTER ABCH.3"/>
    <property type="match status" value="1"/>
</dbReference>
<dbReference type="SUPFAM" id="SSF52540">
    <property type="entry name" value="P-loop containing nucleoside triphosphate hydrolases"/>
    <property type="match status" value="1"/>
</dbReference>
<sequence length="536" mass="61118">MKGIECPICHGRCDPGEMIGGVCLECREKEEQRQTSEDKLSKVMNSGYKQLTFDFKEERGLKITKLKIRNLFGIKEYEAGGESVELSGTNGVGKSSVIDAIKYALTNKSDRKYIVRNGETEGEVLIETDSGLRINRKARTNQADYKSVKNNGVEVGSPETFLKDIFTELQLNPVEFMSMTEKQQNAIILDMIEYDWDMNKIREWFGEIPAWVSYDQNILCVLNDIQSENGEYFKARQDINREIRNKKAFVEEIAATIPAGYSLEKWENASAGEIYQKIERIRKENEEIQKAKSLLDERDSKVRKFEADREINKAALTTEFGNRKAQIDKDIVQLQEQIKALDTERAGLDERLADKLAIIEQEYKANVAKYDAEVESYKDYRDKEVEDVSELVSLAEEIEKMKSHINEYRRMQDLQKNIEDLSGQSQTLTNRIEKARTLPGEILADCKIPIAGLTVKDGTPLINGLPISNLSDGEKLDLCIDVAIQNPKGLQIILIDGVERLSTEWKNRLYAKCKEKGLQFIATRTTDDEDMSVVEL</sequence>
<evidence type="ECO:0000256" key="1">
    <source>
        <dbReference type="SAM" id="Coils"/>
    </source>
</evidence>
<protein>
    <submittedName>
        <fullName evidence="2">Chromosome segregation protein</fullName>
    </submittedName>
</protein>
<organism evidence="2">
    <name type="scientific">Myoviridae sp. ctxlX31</name>
    <dbReference type="NCBI Taxonomy" id="2827293"/>
    <lineage>
        <taxon>Viruses</taxon>
        <taxon>Duplodnaviria</taxon>
        <taxon>Heunggongvirae</taxon>
        <taxon>Uroviricota</taxon>
        <taxon>Caudoviricetes</taxon>
    </lineage>
</organism>
<evidence type="ECO:0000313" key="2">
    <source>
        <dbReference type="EMBL" id="DAE26135.1"/>
    </source>
</evidence>
<proteinExistence type="predicted"/>
<keyword evidence="1" id="KW-0175">Coiled coil</keyword>
<dbReference type="PANTHER" id="PTHR32114">
    <property type="entry name" value="ABC TRANSPORTER ABCH.3"/>
    <property type="match status" value="1"/>
</dbReference>
<reference evidence="2" key="1">
    <citation type="journal article" date="2021" name="Proc. Natl. Acad. Sci. U.S.A.">
        <title>A Catalog of Tens of Thousands of Viruses from Human Metagenomes Reveals Hidden Associations with Chronic Diseases.</title>
        <authorList>
            <person name="Tisza M.J."/>
            <person name="Buck C.B."/>
        </authorList>
    </citation>
    <scope>NUCLEOTIDE SEQUENCE</scope>
    <source>
        <strain evidence="2">CtxlX31</strain>
    </source>
</reference>
<feature type="coiled-coil region" evidence="1">
    <location>
        <begin position="391"/>
        <end position="438"/>
    </location>
</feature>
<dbReference type="InterPro" id="IPR027417">
    <property type="entry name" value="P-loop_NTPase"/>
</dbReference>